<accession>A0AA37F9R4</accession>
<feature type="domain" description="DUF234" evidence="1">
    <location>
        <begin position="282"/>
        <end position="359"/>
    </location>
</feature>
<gene>
    <name evidence="2" type="ORF">GCM10007108_13200</name>
</gene>
<comment type="caution">
    <text evidence="2">The sequence shown here is derived from an EMBL/GenBank/DDBJ whole genome shotgun (WGS) entry which is preliminary data.</text>
</comment>
<evidence type="ECO:0000313" key="2">
    <source>
        <dbReference type="EMBL" id="GGM76500.1"/>
    </source>
</evidence>
<dbReference type="InterPro" id="IPR004256">
    <property type="entry name" value="DUF234"/>
</dbReference>
<dbReference type="PANTHER" id="PTHR34704:SF1">
    <property type="entry name" value="ATPASE"/>
    <property type="match status" value="1"/>
</dbReference>
<dbReference type="InterPro" id="IPR027417">
    <property type="entry name" value="P-loop_NTPase"/>
</dbReference>
<dbReference type="EMBL" id="BMNY01000002">
    <property type="protein sequence ID" value="GGM76500.1"/>
    <property type="molecule type" value="Genomic_DNA"/>
</dbReference>
<evidence type="ECO:0000313" key="3">
    <source>
        <dbReference type="Proteomes" id="UP000632195"/>
    </source>
</evidence>
<reference evidence="2" key="2">
    <citation type="submission" date="2022-09" db="EMBL/GenBank/DDBJ databases">
        <authorList>
            <person name="Sun Q."/>
            <person name="Ohkuma M."/>
        </authorList>
    </citation>
    <scope>NUCLEOTIDE SEQUENCE</scope>
    <source>
        <strain evidence="2">JCM 13583</strain>
    </source>
</reference>
<dbReference type="Pfam" id="PF03008">
    <property type="entry name" value="DUF234"/>
    <property type="match status" value="1"/>
</dbReference>
<dbReference type="PANTHER" id="PTHR34704">
    <property type="entry name" value="ATPASE"/>
    <property type="match status" value="1"/>
</dbReference>
<organism evidence="2 3">
    <name type="scientific">Thermogymnomonas acidicola</name>
    <dbReference type="NCBI Taxonomy" id="399579"/>
    <lineage>
        <taxon>Archaea</taxon>
        <taxon>Methanobacteriati</taxon>
        <taxon>Thermoplasmatota</taxon>
        <taxon>Thermoplasmata</taxon>
        <taxon>Thermoplasmatales</taxon>
        <taxon>Thermogymnomonas</taxon>
    </lineage>
</organism>
<keyword evidence="3" id="KW-1185">Reference proteome</keyword>
<dbReference type="Proteomes" id="UP000632195">
    <property type="component" value="Unassembled WGS sequence"/>
</dbReference>
<reference evidence="2" key="1">
    <citation type="journal article" date="2014" name="Int. J. Syst. Evol. Microbiol.">
        <title>Complete genome sequence of Corynebacterium casei LMG S-19264T (=DSM 44701T), isolated from a smear-ripened cheese.</title>
        <authorList>
            <consortium name="US DOE Joint Genome Institute (JGI-PGF)"/>
            <person name="Walter F."/>
            <person name="Albersmeier A."/>
            <person name="Kalinowski J."/>
            <person name="Ruckert C."/>
        </authorList>
    </citation>
    <scope>NUCLEOTIDE SEQUENCE</scope>
    <source>
        <strain evidence="2">JCM 13583</strain>
    </source>
</reference>
<proteinExistence type="predicted"/>
<protein>
    <recommendedName>
        <fullName evidence="1">DUF234 domain-containing protein</fullName>
    </recommendedName>
</protein>
<name>A0AA37F9R4_9ARCH</name>
<dbReference type="SUPFAM" id="SSF52540">
    <property type="entry name" value="P-loop containing nucleoside triphosphate hydrolases"/>
    <property type="match status" value="1"/>
</dbReference>
<evidence type="ECO:0000259" key="1">
    <source>
        <dbReference type="Pfam" id="PF03008"/>
    </source>
</evidence>
<sequence length="410" mass="46670">MNYYSHYEKYLFLKRHFQKKHVVNICGHEGLGKSTLARYLSRDGTAFVSLYGSYGEMRERIGECVSIVSRMGKAAPGALVVDNCELPWGSGLTLEPVFQAWSGVPDDSGALLVLVWNDAQAMERHSIPGSERVRVTGMSFADFSRSFPHLSPAERVENFAAFGGMPVALNWVRQRDALSNVLSLIEQDGYALHFPTDLMARHTREYTRYLDIMRAVASGFRTHSAISEFTGIPARELSRYLSFLTEGMAILRKEYPVTLENRHMSARYSFNDLYMLFWSRFLRDAESMDREEVFARISEGFTKHVSSAFADIALEHYRISLLHGRYSQAGQYWDRESSFGVVLDEETLTAHFIHAQWEGRVKKGALTGLVRQAANLHWHNGDRNEVFVIYTKEGCDFSTQDAKIVHVADM</sequence>
<dbReference type="AlphaFoldDB" id="A0AA37F9R4"/>